<dbReference type="Proteomes" id="UP000438699">
    <property type="component" value="Unassembled WGS sequence"/>
</dbReference>
<proteinExistence type="predicted"/>
<reference evidence="3 4" key="1">
    <citation type="journal article" date="2017" name="Int. J. Syst. Evol. Microbiol.">
        <title>Desulfovibrio senegalensis sp. nov., a mesophilic sulfate reducer isolated from marine sediment.</title>
        <authorList>
            <person name="Thioye A."/>
            <person name="Gam Z.B.A."/>
            <person name="Mbengue M."/>
            <person name="Cayol J.L."/>
            <person name="Joseph-Bartoli M."/>
            <person name="Toure-Kane C."/>
            <person name="Labat M."/>
        </authorList>
    </citation>
    <scope>NUCLEOTIDE SEQUENCE [LARGE SCALE GENOMIC DNA]</scope>
    <source>
        <strain evidence="3 4">DSM 101509</strain>
    </source>
</reference>
<evidence type="ECO:0000256" key="1">
    <source>
        <dbReference type="SAM" id="MobiDB-lite"/>
    </source>
</evidence>
<evidence type="ECO:0000313" key="4">
    <source>
        <dbReference type="Proteomes" id="UP000438699"/>
    </source>
</evidence>
<dbReference type="RefSeq" id="WP_151149962.1">
    <property type="nucleotide sequence ID" value="NZ_WAIE01000001.1"/>
</dbReference>
<dbReference type="Gene3D" id="2.40.10.220">
    <property type="entry name" value="predicted glycosyltransferase like domains"/>
    <property type="match status" value="1"/>
</dbReference>
<gene>
    <name evidence="3" type="ORF">F8A88_04920</name>
</gene>
<evidence type="ECO:0000313" key="3">
    <source>
        <dbReference type="EMBL" id="KAB1443590.1"/>
    </source>
</evidence>
<feature type="compositionally biased region" description="Basic residues" evidence="1">
    <location>
        <begin position="12"/>
        <end position="23"/>
    </location>
</feature>
<feature type="domain" description="PilZ" evidence="2">
    <location>
        <begin position="121"/>
        <end position="214"/>
    </location>
</feature>
<protein>
    <submittedName>
        <fullName evidence="3">PilZ domain-containing protein</fullName>
    </submittedName>
</protein>
<dbReference type="EMBL" id="WAIE01000001">
    <property type="protein sequence ID" value="KAB1443590.1"/>
    <property type="molecule type" value="Genomic_DNA"/>
</dbReference>
<accession>A0A6N6N5S5</accession>
<dbReference type="AlphaFoldDB" id="A0A6N6N5S5"/>
<dbReference type="InterPro" id="IPR009875">
    <property type="entry name" value="PilZ_domain"/>
</dbReference>
<feature type="compositionally biased region" description="Basic residues" evidence="1">
    <location>
        <begin position="46"/>
        <end position="59"/>
    </location>
</feature>
<evidence type="ECO:0000259" key="2">
    <source>
        <dbReference type="Pfam" id="PF07238"/>
    </source>
</evidence>
<feature type="region of interest" description="Disordered" evidence="1">
    <location>
        <begin position="1"/>
        <end position="75"/>
    </location>
</feature>
<sequence>MKFTRLFSSFFPRRKAKPAKGKHTSKDPDAINAEQIAKDAEIIRNKSAKTKKKNNKAKKTTLNVKTTPKKKKKKKTGLLANIKLKTAKNKKPAKQFTSAPVDEDSLGFGISVDQEAQQASRRKAFRVSLDGLKIRCEPLGGLLESVDISALGIGFKYTSRRLKLGVKIKLDIVYKKNIRAEQVPCKIMRHDRGVVGCQFLAMDRHQEDAIHELVVIGQKEMAEKRQRKRDEEWKPPA</sequence>
<organism evidence="3 4">
    <name type="scientific">Pseudodesulfovibrio senegalensis</name>
    <dbReference type="NCBI Taxonomy" id="1721087"/>
    <lineage>
        <taxon>Bacteria</taxon>
        <taxon>Pseudomonadati</taxon>
        <taxon>Thermodesulfobacteriota</taxon>
        <taxon>Desulfovibrionia</taxon>
        <taxon>Desulfovibrionales</taxon>
        <taxon>Desulfovibrionaceae</taxon>
    </lineage>
</organism>
<dbReference type="Pfam" id="PF07238">
    <property type="entry name" value="PilZ"/>
    <property type="match status" value="1"/>
</dbReference>
<keyword evidence="4" id="KW-1185">Reference proteome</keyword>
<dbReference type="OrthoDB" id="5456874at2"/>
<dbReference type="GO" id="GO:0035438">
    <property type="term" value="F:cyclic-di-GMP binding"/>
    <property type="evidence" value="ECO:0007669"/>
    <property type="project" value="InterPro"/>
</dbReference>
<name>A0A6N6N5S5_9BACT</name>
<comment type="caution">
    <text evidence="3">The sequence shown here is derived from an EMBL/GenBank/DDBJ whole genome shotgun (WGS) entry which is preliminary data.</text>
</comment>